<sequence length="127" mass="14888">MKDTILVYCLPQDIKTKIEMIGKDLNISVSEIAREDVNQTMGYLLQMDGYSFQEGATPSMKMEDPFVFFALNNDEQLDLLLQMFRMKGIPFIPYKAVLTQHNVHYRFVQLYQSVAEEYLYMTNQKPQ</sequence>
<accession>A0ABY5I079</accession>
<dbReference type="Pfam" id="PF12646">
    <property type="entry name" value="DUF3783"/>
    <property type="match status" value="1"/>
</dbReference>
<dbReference type="RefSeq" id="WP_290138619.1">
    <property type="nucleotide sequence ID" value="NZ_CP101620.1"/>
</dbReference>
<evidence type="ECO:0000313" key="2">
    <source>
        <dbReference type="Proteomes" id="UP001060112"/>
    </source>
</evidence>
<reference evidence="1" key="1">
    <citation type="submission" date="2022-07" db="EMBL/GenBank/DDBJ databases">
        <title>Faecal culturing of patients with breast cancer.</title>
        <authorList>
            <person name="Teng N.M.Y."/>
            <person name="Kiu R."/>
            <person name="Evans R."/>
            <person name="Baker D.J."/>
            <person name="Zenner C."/>
            <person name="Robinson S.D."/>
            <person name="Hall L.J."/>
        </authorList>
    </citation>
    <scope>NUCLEOTIDE SEQUENCE</scope>
    <source>
        <strain evidence="1">LH1062</strain>
    </source>
</reference>
<name>A0ABY5I079_9FIRM</name>
<evidence type="ECO:0000313" key="1">
    <source>
        <dbReference type="EMBL" id="UTY38350.1"/>
    </source>
</evidence>
<organism evidence="1 2">
    <name type="scientific">Allocoprobacillus halotolerans</name>
    <dbReference type="NCBI Taxonomy" id="2944914"/>
    <lineage>
        <taxon>Bacteria</taxon>
        <taxon>Bacillati</taxon>
        <taxon>Bacillota</taxon>
        <taxon>Erysipelotrichia</taxon>
        <taxon>Erysipelotrichales</taxon>
        <taxon>Erysipelotrichaceae</taxon>
        <taxon>Allocoprobacillus</taxon>
    </lineage>
</organism>
<protein>
    <submittedName>
        <fullName evidence="1">DUF3783 domain-containing protein</fullName>
    </submittedName>
</protein>
<dbReference type="Proteomes" id="UP001060112">
    <property type="component" value="Chromosome"/>
</dbReference>
<keyword evidence="2" id="KW-1185">Reference proteome</keyword>
<dbReference type="EMBL" id="CP101620">
    <property type="protein sequence ID" value="UTY38350.1"/>
    <property type="molecule type" value="Genomic_DNA"/>
</dbReference>
<gene>
    <name evidence="1" type="ORF">NMU03_11805</name>
</gene>
<dbReference type="InterPro" id="IPR016621">
    <property type="entry name" value="UCP014543"/>
</dbReference>
<proteinExistence type="predicted"/>